<dbReference type="Gene3D" id="3.40.50.300">
    <property type="entry name" value="P-loop containing nucleotide triphosphate hydrolases"/>
    <property type="match status" value="1"/>
</dbReference>
<dbReference type="GO" id="GO:0005525">
    <property type="term" value="F:GTP binding"/>
    <property type="evidence" value="ECO:0007669"/>
    <property type="project" value="InterPro"/>
</dbReference>
<name>A0A9X2KC30_9MICO</name>
<feature type="domain" description="G" evidence="1">
    <location>
        <begin position="100"/>
        <end position="209"/>
    </location>
</feature>
<proteinExistence type="predicted"/>
<reference evidence="2" key="1">
    <citation type="submission" date="2022-06" db="EMBL/GenBank/DDBJ databases">
        <title>Sequencing the genomes of 1000 actinobacteria strains.</title>
        <authorList>
            <person name="Klenk H.-P."/>
        </authorList>
    </citation>
    <scope>NUCLEOTIDE SEQUENCE</scope>
    <source>
        <strain evidence="2">DSM 22016</strain>
    </source>
</reference>
<evidence type="ECO:0000313" key="2">
    <source>
        <dbReference type="EMBL" id="MCP2371993.1"/>
    </source>
</evidence>
<dbReference type="OrthoDB" id="434560at2"/>
<dbReference type="Pfam" id="PF01926">
    <property type="entry name" value="MMR_HSR1"/>
    <property type="match status" value="1"/>
</dbReference>
<dbReference type="Proteomes" id="UP001139722">
    <property type="component" value="Unassembled WGS sequence"/>
</dbReference>
<dbReference type="EMBL" id="JAMZDY010000001">
    <property type="protein sequence ID" value="MCP2371993.1"/>
    <property type="molecule type" value="Genomic_DNA"/>
</dbReference>
<sequence length="725" mass="78794">MMILQNQPRIPGDERARQQFYGLDPQIETSLAALKARLIELARAVERALDRSAASLRSQLDSAEDVAIRDAVLAPLTDATHRVAEARRLLLGRDVDRPFRIVLMGRTMAGKSTLFEFLTGGDGASVGRGGQRTTRESHIGTVLGHDIEIVDTPGVGAMDGDADYAEAFSQVADSDLILWVATNEATQERTGRALEQLADYGKPILVALNCLRDVTDQLDLLDLLEEPDFVFGGDTLGNLKPIDRHLARAGGRYISAVMIHAQAALMSQSSDLTSDDASDIRLASRVGHLLTEIGVQKDRTADARRVASIGDFIRRELLDAASTTATVTKTVRMMLDTARGSLDDFVRRADRRVDDAHNELMAAFSVALSRRERWIERVDVSLSEAKINAAWASEMGLLKEEISADVDHAGRRLERDLNQIAFDVADDWSHLAVGEFQELGGRGAIWGNRLVKVGGRFATAVGTTVLGAKIGALAGTALGPGLGNAIGLVLGAIVGLLTGLLGLSRGIDWVSDKVFRSAADVRKRRRENVHDQLSPLLVQVNEQLAQAGEVVRATWQRAVEQEAARHSVRIDMLEQAERTLQHTMTMELEPVLAEVDTEIARDLLRIMGRGRAASALIRATRWRGAGIAVELPEPEFSELVLFPVPEDAERVLPTAASAVSSTSAIQLVRNLSDGVVTVREWTDLQVRVELTHPLALGAQEAWQALAWAHTGVRLSISEHIEGGAL</sequence>
<organism evidence="2 3">
    <name type="scientific">Agromyces terreus</name>
    <dbReference type="NCBI Taxonomy" id="424795"/>
    <lineage>
        <taxon>Bacteria</taxon>
        <taxon>Bacillati</taxon>
        <taxon>Actinomycetota</taxon>
        <taxon>Actinomycetes</taxon>
        <taxon>Micrococcales</taxon>
        <taxon>Microbacteriaceae</taxon>
        <taxon>Agromyces</taxon>
    </lineage>
</organism>
<dbReference type="InterPro" id="IPR006073">
    <property type="entry name" value="GTP-bd"/>
</dbReference>
<evidence type="ECO:0000259" key="1">
    <source>
        <dbReference type="Pfam" id="PF01926"/>
    </source>
</evidence>
<keyword evidence="3" id="KW-1185">Reference proteome</keyword>
<dbReference type="InterPro" id="IPR027417">
    <property type="entry name" value="P-loop_NTPase"/>
</dbReference>
<comment type="caution">
    <text evidence="2">The sequence shown here is derived from an EMBL/GenBank/DDBJ whole genome shotgun (WGS) entry which is preliminary data.</text>
</comment>
<gene>
    <name evidence="2" type="ORF">BJ978_002669</name>
</gene>
<dbReference type="AlphaFoldDB" id="A0A9X2KC30"/>
<accession>A0A9X2KC30</accession>
<dbReference type="SUPFAM" id="SSF52540">
    <property type="entry name" value="P-loop containing nucleoside triphosphate hydrolases"/>
    <property type="match status" value="1"/>
</dbReference>
<dbReference type="CDD" id="cd00882">
    <property type="entry name" value="Ras_like_GTPase"/>
    <property type="match status" value="1"/>
</dbReference>
<evidence type="ECO:0000313" key="3">
    <source>
        <dbReference type="Proteomes" id="UP001139722"/>
    </source>
</evidence>
<dbReference type="RefSeq" id="WP_156997866.1">
    <property type="nucleotide sequence ID" value="NZ_BAAANU010000035.1"/>
</dbReference>
<protein>
    <submittedName>
        <fullName evidence="2">Small GTP-binding protein</fullName>
    </submittedName>
</protein>